<name>A0A0C3K121_PISTI</name>
<proteinExistence type="predicted"/>
<dbReference type="HOGENOM" id="CLU_2038991_0_0_1"/>
<keyword evidence="1" id="KW-0812">Transmembrane</keyword>
<reference evidence="3" key="2">
    <citation type="submission" date="2015-01" db="EMBL/GenBank/DDBJ databases">
        <title>Evolutionary Origins and Diversification of the Mycorrhizal Mutualists.</title>
        <authorList>
            <consortium name="DOE Joint Genome Institute"/>
            <consortium name="Mycorrhizal Genomics Consortium"/>
            <person name="Kohler A."/>
            <person name="Kuo A."/>
            <person name="Nagy L.G."/>
            <person name="Floudas D."/>
            <person name="Copeland A."/>
            <person name="Barry K.W."/>
            <person name="Cichocki N."/>
            <person name="Veneault-Fourrey C."/>
            <person name="LaButti K."/>
            <person name="Lindquist E.A."/>
            <person name="Lipzen A."/>
            <person name="Lundell T."/>
            <person name="Morin E."/>
            <person name="Murat C."/>
            <person name="Riley R."/>
            <person name="Ohm R."/>
            <person name="Sun H."/>
            <person name="Tunlid A."/>
            <person name="Henrissat B."/>
            <person name="Grigoriev I.V."/>
            <person name="Hibbett D.S."/>
            <person name="Martin F."/>
        </authorList>
    </citation>
    <scope>NUCLEOTIDE SEQUENCE [LARGE SCALE GENOMIC DNA]</scope>
    <source>
        <strain evidence="3">Marx 270</strain>
    </source>
</reference>
<dbReference type="OrthoDB" id="3266986at2759"/>
<evidence type="ECO:0000313" key="3">
    <source>
        <dbReference type="Proteomes" id="UP000054217"/>
    </source>
</evidence>
<accession>A0A0C3K121</accession>
<dbReference type="AlphaFoldDB" id="A0A0C3K121"/>
<sequence length="121" mass="13974">MADRWKIRLTPEQRAGTSPIICLFTVTISIGTCALISFDIYLTNLLRGASVGYDTCTFLVLTRFAYVSSHEEIQEKLCESESNRVAKRRFVEMFGRGIQDSHMKFAAERYRTVDDLRRARR</sequence>
<dbReference type="InParanoid" id="A0A0C3K121"/>
<feature type="transmembrane region" description="Helical" evidence="1">
    <location>
        <begin position="20"/>
        <end position="42"/>
    </location>
</feature>
<evidence type="ECO:0000313" key="2">
    <source>
        <dbReference type="EMBL" id="KIO03287.1"/>
    </source>
</evidence>
<dbReference type="EMBL" id="KN831977">
    <property type="protein sequence ID" value="KIO03287.1"/>
    <property type="molecule type" value="Genomic_DNA"/>
</dbReference>
<keyword evidence="1" id="KW-0472">Membrane</keyword>
<dbReference type="Proteomes" id="UP000054217">
    <property type="component" value="Unassembled WGS sequence"/>
</dbReference>
<reference evidence="2 3" key="1">
    <citation type="submission" date="2014-04" db="EMBL/GenBank/DDBJ databases">
        <authorList>
            <consortium name="DOE Joint Genome Institute"/>
            <person name="Kuo A."/>
            <person name="Kohler A."/>
            <person name="Costa M.D."/>
            <person name="Nagy L.G."/>
            <person name="Floudas D."/>
            <person name="Copeland A."/>
            <person name="Barry K.W."/>
            <person name="Cichocki N."/>
            <person name="Veneault-Fourrey C."/>
            <person name="LaButti K."/>
            <person name="Lindquist E.A."/>
            <person name="Lipzen A."/>
            <person name="Lundell T."/>
            <person name="Morin E."/>
            <person name="Murat C."/>
            <person name="Sun H."/>
            <person name="Tunlid A."/>
            <person name="Henrissat B."/>
            <person name="Grigoriev I.V."/>
            <person name="Hibbett D.S."/>
            <person name="Martin F."/>
            <person name="Nordberg H.P."/>
            <person name="Cantor M.N."/>
            <person name="Hua S.X."/>
        </authorList>
    </citation>
    <scope>NUCLEOTIDE SEQUENCE [LARGE SCALE GENOMIC DNA]</scope>
    <source>
        <strain evidence="2 3">Marx 270</strain>
    </source>
</reference>
<evidence type="ECO:0000256" key="1">
    <source>
        <dbReference type="SAM" id="Phobius"/>
    </source>
</evidence>
<protein>
    <submittedName>
        <fullName evidence="2">Uncharacterized protein</fullName>
    </submittedName>
</protein>
<organism evidence="2 3">
    <name type="scientific">Pisolithus tinctorius Marx 270</name>
    <dbReference type="NCBI Taxonomy" id="870435"/>
    <lineage>
        <taxon>Eukaryota</taxon>
        <taxon>Fungi</taxon>
        <taxon>Dikarya</taxon>
        <taxon>Basidiomycota</taxon>
        <taxon>Agaricomycotina</taxon>
        <taxon>Agaricomycetes</taxon>
        <taxon>Agaricomycetidae</taxon>
        <taxon>Boletales</taxon>
        <taxon>Sclerodermatineae</taxon>
        <taxon>Pisolithaceae</taxon>
        <taxon>Pisolithus</taxon>
    </lineage>
</organism>
<gene>
    <name evidence="2" type="ORF">M404DRAFT_627713</name>
</gene>
<keyword evidence="3" id="KW-1185">Reference proteome</keyword>
<keyword evidence="1" id="KW-1133">Transmembrane helix</keyword>